<proteinExistence type="predicted"/>
<sequence>MPLSAPETDRRLIHTRTIEMQGFQRTDGLYDIEAHLVDTKTYAFENMDRGAIPPGEPLHGMWIRLVVGEDMVIRSCEASTDFAPYAVCPGAAPNFAALAGVSVGVGFNRAVKERVGGSLGCTHLREVLAQMATVAYQTIGPLKWRREREAAERAKAAGEPVPPSSRKLPIGSCLAYAPDSPVVLRHRAAMEE</sequence>
<organism evidence="1 2">
    <name type="scientific">Falsiroseomonas algicola</name>
    <dbReference type="NCBI Taxonomy" id="2716930"/>
    <lineage>
        <taxon>Bacteria</taxon>
        <taxon>Pseudomonadati</taxon>
        <taxon>Pseudomonadota</taxon>
        <taxon>Alphaproteobacteria</taxon>
        <taxon>Acetobacterales</taxon>
        <taxon>Roseomonadaceae</taxon>
        <taxon>Falsiroseomonas</taxon>
    </lineage>
</organism>
<evidence type="ECO:0000313" key="2">
    <source>
        <dbReference type="Proteomes" id="UP000475385"/>
    </source>
</evidence>
<protein>
    <submittedName>
        <fullName evidence="1">DUF2889 domain-containing protein</fullName>
    </submittedName>
</protein>
<gene>
    <name evidence="1" type="ORF">G3576_26500</name>
</gene>
<comment type="caution">
    <text evidence="1">The sequence shown here is derived from an EMBL/GenBank/DDBJ whole genome shotgun (WGS) entry which is preliminary data.</text>
</comment>
<dbReference type="AlphaFoldDB" id="A0A6M1LUC1"/>
<dbReference type="RefSeq" id="WP_164697510.1">
    <property type="nucleotide sequence ID" value="NZ_JAAIKB010000016.1"/>
</dbReference>
<dbReference type="EMBL" id="JAAIKB010000016">
    <property type="protein sequence ID" value="NGM23592.1"/>
    <property type="molecule type" value="Genomic_DNA"/>
</dbReference>
<evidence type="ECO:0000313" key="1">
    <source>
        <dbReference type="EMBL" id="NGM23592.1"/>
    </source>
</evidence>
<reference evidence="1 2" key="1">
    <citation type="submission" date="2020-03" db="EMBL/GenBank/DDBJ databases">
        <title>Roseomonas stagni sp. nov., isolated from pond water in Japan.</title>
        <authorList>
            <person name="Furuhata K."/>
            <person name="Miyamoto H."/>
            <person name="Goto K."/>
        </authorList>
    </citation>
    <scope>NUCLEOTIDE SEQUENCE [LARGE SCALE GENOMIC DNA]</scope>
    <source>
        <strain evidence="1 2">PeD5</strain>
    </source>
</reference>
<accession>A0A6M1LUC1</accession>
<dbReference type="Pfam" id="PF11136">
    <property type="entry name" value="DUF2889"/>
    <property type="match status" value="1"/>
</dbReference>
<name>A0A6M1LUC1_9PROT</name>
<dbReference type="InterPro" id="IPR021312">
    <property type="entry name" value="DUF2889"/>
</dbReference>
<keyword evidence="2" id="KW-1185">Reference proteome</keyword>
<dbReference type="Proteomes" id="UP000475385">
    <property type="component" value="Unassembled WGS sequence"/>
</dbReference>